<proteinExistence type="predicted"/>
<comment type="caution">
    <text evidence="2">The sequence shown here is derived from an EMBL/GenBank/DDBJ whole genome shotgun (WGS) entry which is preliminary data.</text>
</comment>
<sequence length="122" mass="12626">MIIHICFGTRDLAKAGTFYDAIAEALGAARSHATDTAIYWSKPGTGIGFAATLPFNGEPATWGNGVMATLGAENQAMVDRVHAAALAHGGTDEGAPGPRANGMYCAYWRDPDGNKMNAVALG</sequence>
<dbReference type="SUPFAM" id="SSF54593">
    <property type="entry name" value="Glyoxalase/Bleomycin resistance protein/Dihydroxybiphenyl dioxygenase"/>
    <property type="match status" value="1"/>
</dbReference>
<dbReference type="CDD" id="cd07262">
    <property type="entry name" value="VOC_like"/>
    <property type="match status" value="1"/>
</dbReference>
<evidence type="ECO:0000259" key="1">
    <source>
        <dbReference type="Pfam" id="PF00903"/>
    </source>
</evidence>
<dbReference type="Proteomes" id="UP001361239">
    <property type="component" value="Unassembled WGS sequence"/>
</dbReference>
<feature type="domain" description="Glyoxalase/fosfomycin resistance/dioxygenase" evidence="1">
    <location>
        <begin position="2"/>
        <end position="115"/>
    </location>
</feature>
<dbReference type="EMBL" id="JBBHJZ010000002">
    <property type="protein sequence ID" value="MEJ5976863.1"/>
    <property type="molecule type" value="Genomic_DNA"/>
</dbReference>
<dbReference type="InterPro" id="IPR004360">
    <property type="entry name" value="Glyas_Fos-R_dOase_dom"/>
</dbReference>
<name>A0ABU8RV73_9SPHN</name>
<dbReference type="Gene3D" id="3.10.180.10">
    <property type="entry name" value="2,3-Dihydroxybiphenyl 1,2-Dioxygenase, domain 1"/>
    <property type="match status" value="1"/>
</dbReference>
<dbReference type="Pfam" id="PF00903">
    <property type="entry name" value="Glyoxalase"/>
    <property type="match status" value="1"/>
</dbReference>
<gene>
    <name evidence="2" type="ORF">WG901_09475</name>
</gene>
<dbReference type="RefSeq" id="WP_339586822.1">
    <property type="nucleotide sequence ID" value="NZ_JBBHJZ010000002.1"/>
</dbReference>
<dbReference type="InterPro" id="IPR029068">
    <property type="entry name" value="Glyas_Bleomycin-R_OHBP_Dase"/>
</dbReference>
<accession>A0ABU8RV73</accession>
<evidence type="ECO:0000313" key="3">
    <source>
        <dbReference type="Proteomes" id="UP001361239"/>
    </source>
</evidence>
<reference evidence="2 3" key="1">
    <citation type="submission" date="2024-03" db="EMBL/GenBank/DDBJ databases">
        <authorList>
            <person name="Jo J.-H."/>
        </authorList>
    </citation>
    <scope>NUCLEOTIDE SEQUENCE [LARGE SCALE GENOMIC DNA]</scope>
    <source>
        <strain evidence="2 3">PS1R-30</strain>
    </source>
</reference>
<evidence type="ECO:0000313" key="2">
    <source>
        <dbReference type="EMBL" id="MEJ5976863.1"/>
    </source>
</evidence>
<keyword evidence="3" id="KW-1185">Reference proteome</keyword>
<dbReference type="PANTHER" id="PTHR35006:SF1">
    <property type="entry name" value="BLL2941 PROTEIN"/>
    <property type="match status" value="1"/>
</dbReference>
<organism evidence="2 3">
    <name type="scientific">Novosphingobium anseongense</name>
    <dbReference type="NCBI Taxonomy" id="3133436"/>
    <lineage>
        <taxon>Bacteria</taxon>
        <taxon>Pseudomonadati</taxon>
        <taxon>Pseudomonadota</taxon>
        <taxon>Alphaproteobacteria</taxon>
        <taxon>Sphingomonadales</taxon>
        <taxon>Sphingomonadaceae</taxon>
        <taxon>Novosphingobium</taxon>
    </lineage>
</organism>
<dbReference type="PANTHER" id="PTHR35006">
    <property type="entry name" value="GLYOXALASE FAMILY PROTEIN (AFU_ORTHOLOGUE AFUA_5G14830)"/>
    <property type="match status" value="1"/>
</dbReference>
<protein>
    <submittedName>
        <fullName evidence="2">VOC family protein</fullName>
    </submittedName>
</protein>